<sequence>MRAGRGGVLRRIARDRRGASVVEFALISVPAIVIMCGLFDLGYRQYAATQVQDALDRAARRVTIGTDTTSAQLTAMVSDSVKAISRDADVIVVPTSYGKFQQVAKPEPITTDTPPLGQYNAGDCFLDINGNGVWDADGARAGTGGSDDVVLYTATVTYPEIVPMSRLIGWSAMTRLTATTMLKNQPYASQAEPVTRCR</sequence>
<name>A0A0A1WBA8_9SPHN</name>
<feature type="domain" description="TadE-like" evidence="2">
    <location>
        <begin position="18"/>
        <end position="60"/>
    </location>
</feature>
<dbReference type="EMBL" id="BBPI01000076">
    <property type="protein sequence ID" value="GAM02271.1"/>
    <property type="molecule type" value="Genomic_DNA"/>
</dbReference>
<organism evidence="3 4">
    <name type="scientific">Sphingomonas parapaucimobilis NBRC 15100</name>
    <dbReference type="NCBI Taxonomy" id="1219049"/>
    <lineage>
        <taxon>Bacteria</taxon>
        <taxon>Pseudomonadati</taxon>
        <taxon>Pseudomonadota</taxon>
        <taxon>Alphaproteobacteria</taxon>
        <taxon>Sphingomonadales</taxon>
        <taxon>Sphingomonadaceae</taxon>
        <taxon>Sphingomonas</taxon>
    </lineage>
</organism>
<reference evidence="3 4" key="1">
    <citation type="submission" date="2014-11" db="EMBL/GenBank/DDBJ databases">
        <title>Whole genome shotgun sequence of Sphingomonas parapaucimobilis NBRC 15100.</title>
        <authorList>
            <person name="Katano-Makiyama Y."/>
            <person name="Hosoyama A."/>
            <person name="Hashimoto M."/>
            <person name="Hosoyama Y."/>
            <person name="Noguchi M."/>
            <person name="Numata M."/>
            <person name="Tsuchikane K."/>
            <person name="Hirakata S."/>
            <person name="Uohara A."/>
            <person name="Shimodaira J."/>
            <person name="Ohji S."/>
            <person name="Ichikawa N."/>
            <person name="Kimura A."/>
            <person name="Yamazoe A."/>
            <person name="Fujita N."/>
        </authorList>
    </citation>
    <scope>NUCLEOTIDE SEQUENCE [LARGE SCALE GENOMIC DNA]</scope>
    <source>
        <strain evidence="3 4">NBRC 15100</strain>
    </source>
</reference>
<keyword evidence="1" id="KW-1133">Transmembrane helix</keyword>
<dbReference type="Pfam" id="PF07811">
    <property type="entry name" value="TadE"/>
    <property type="match status" value="1"/>
</dbReference>
<dbReference type="Proteomes" id="UP000032305">
    <property type="component" value="Unassembled WGS sequence"/>
</dbReference>
<dbReference type="InterPro" id="IPR012495">
    <property type="entry name" value="TadE-like_dom"/>
</dbReference>
<dbReference type="AlphaFoldDB" id="A0A0A1WBA8"/>
<keyword evidence="1" id="KW-0812">Transmembrane</keyword>
<protein>
    <submittedName>
        <fullName evidence="3">Putative tight adherence protein TadE</fullName>
    </submittedName>
</protein>
<keyword evidence="4" id="KW-1185">Reference proteome</keyword>
<keyword evidence="1" id="KW-0472">Membrane</keyword>
<feature type="transmembrane region" description="Helical" evidence="1">
    <location>
        <begin position="21"/>
        <end position="43"/>
    </location>
</feature>
<accession>A0A0A1WBA8</accession>
<evidence type="ECO:0000313" key="3">
    <source>
        <dbReference type="EMBL" id="GAM02271.1"/>
    </source>
</evidence>
<evidence type="ECO:0000313" key="4">
    <source>
        <dbReference type="Proteomes" id="UP000032305"/>
    </source>
</evidence>
<evidence type="ECO:0000259" key="2">
    <source>
        <dbReference type="Pfam" id="PF07811"/>
    </source>
</evidence>
<dbReference type="eggNOG" id="COG4961">
    <property type="taxonomic scope" value="Bacteria"/>
</dbReference>
<proteinExistence type="predicted"/>
<gene>
    <name evidence="3" type="ORF">SP5_076_00530</name>
</gene>
<dbReference type="OrthoDB" id="7306064at2"/>
<dbReference type="RefSeq" id="WP_042490121.1">
    <property type="nucleotide sequence ID" value="NZ_BBPI01000076.1"/>
</dbReference>
<evidence type="ECO:0000256" key="1">
    <source>
        <dbReference type="SAM" id="Phobius"/>
    </source>
</evidence>
<comment type="caution">
    <text evidence="3">The sequence shown here is derived from an EMBL/GenBank/DDBJ whole genome shotgun (WGS) entry which is preliminary data.</text>
</comment>